<protein>
    <submittedName>
        <fullName evidence="2">Uncharacterized protein</fullName>
    </submittedName>
</protein>
<dbReference type="AlphaFoldDB" id="F4X6R9"/>
<feature type="region of interest" description="Disordered" evidence="1">
    <location>
        <begin position="111"/>
        <end position="132"/>
    </location>
</feature>
<evidence type="ECO:0000313" key="3">
    <source>
        <dbReference type="Proteomes" id="UP000007755"/>
    </source>
</evidence>
<gene>
    <name evidence="2" type="ORF">G5I_14038</name>
</gene>
<reference evidence="2" key="1">
    <citation type="submission" date="2011-02" db="EMBL/GenBank/DDBJ databases">
        <title>The genome of the leaf-cutting ant Acromyrmex echinatior suggests key adaptations to social evolution and fungus farming.</title>
        <authorList>
            <person name="Nygaard S."/>
            <person name="Zhang G."/>
        </authorList>
    </citation>
    <scope>NUCLEOTIDE SEQUENCE</scope>
</reference>
<feature type="region of interest" description="Disordered" evidence="1">
    <location>
        <begin position="33"/>
        <end position="59"/>
    </location>
</feature>
<proteinExistence type="predicted"/>
<keyword evidence="3" id="KW-1185">Reference proteome</keyword>
<organism evidence="3">
    <name type="scientific">Acromyrmex echinatior</name>
    <name type="common">Panamanian leafcutter ant</name>
    <name type="synonym">Acromyrmex octospinosus echinatior</name>
    <dbReference type="NCBI Taxonomy" id="103372"/>
    <lineage>
        <taxon>Eukaryota</taxon>
        <taxon>Metazoa</taxon>
        <taxon>Ecdysozoa</taxon>
        <taxon>Arthropoda</taxon>
        <taxon>Hexapoda</taxon>
        <taxon>Insecta</taxon>
        <taxon>Pterygota</taxon>
        <taxon>Neoptera</taxon>
        <taxon>Endopterygota</taxon>
        <taxon>Hymenoptera</taxon>
        <taxon>Apocrita</taxon>
        <taxon>Aculeata</taxon>
        <taxon>Formicoidea</taxon>
        <taxon>Formicidae</taxon>
        <taxon>Myrmicinae</taxon>
        <taxon>Acromyrmex</taxon>
    </lineage>
</organism>
<accession>F4X6R9</accession>
<evidence type="ECO:0000256" key="1">
    <source>
        <dbReference type="SAM" id="MobiDB-lite"/>
    </source>
</evidence>
<evidence type="ECO:0000313" key="2">
    <source>
        <dbReference type="EMBL" id="EGI57851.1"/>
    </source>
</evidence>
<dbReference type="EMBL" id="GL888818">
    <property type="protein sequence ID" value="EGI57851.1"/>
    <property type="molecule type" value="Genomic_DNA"/>
</dbReference>
<dbReference type="InParanoid" id="F4X6R9"/>
<sequence length="301" mass="34850">MSHRNQLMNPGQEMLDDNIEYATERRFSVAYEIRPSHPPSHDFSPPPTPSKRRNVASREFASSTPKLWTRWSYLFIGMPVETSFSISVASQAHHDGLCQQLVQRYRGIMEHEDKGTREDERERERMDMEKSRTVLSIPSRITLSKTACWHEKKRSPTKDDDRITLLLTLQRAIDATKYSELPQILETKTLERDVATAISMGGRLEIRKNIPRKLTRIRKPARRCVNQLGSKEANGGRRWASRITPLRSLRTKIREKREVEKRARESSSNFKIGPSPITDLCSQGDDNLEEKWVLLRLAKLS</sequence>
<name>F4X6R9_ACREC</name>
<dbReference type="Proteomes" id="UP000007755">
    <property type="component" value="Unassembled WGS sequence"/>
</dbReference>